<keyword evidence="8 9" id="KW-0472">Membrane</keyword>
<comment type="caution">
    <text evidence="9">Lacks conserved residue(s) required for the propagation of feature annotation.</text>
</comment>
<evidence type="ECO:0000256" key="2">
    <source>
        <dbReference type="ARBA" id="ARBA00004953"/>
    </source>
</evidence>
<dbReference type="HAMAP" id="MF_00024">
    <property type="entry name" value="CobD_CbiB"/>
    <property type="match status" value="1"/>
</dbReference>
<dbReference type="NCBIfam" id="TIGR00380">
    <property type="entry name" value="cobal_cbiB"/>
    <property type="match status" value="1"/>
</dbReference>
<feature type="transmembrane region" description="Helical" evidence="9">
    <location>
        <begin position="159"/>
        <end position="180"/>
    </location>
</feature>
<reference evidence="10" key="1">
    <citation type="submission" date="2021-02" db="EMBL/GenBank/DDBJ databases">
        <title>Skermanella TT6 skin isolate.</title>
        <authorList>
            <person name="Lee K."/>
            <person name="Ganzorig M."/>
        </authorList>
    </citation>
    <scope>NUCLEOTIDE SEQUENCE</scope>
    <source>
        <strain evidence="10">TT6</strain>
    </source>
</reference>
<protein>
    <recommendedName>
        <fullName evidence="9">Cobalamin biosynthesis protein CobD</fullName>
    </recommendedName>
</protein>
<keyword evidence="7 9" id="KW-1133">Transmembrane helix</keyword>
<evidence type="ECO:0000256" key="9">
    <source>
        <dbReference type="HAMAP-Rule" id="MF_00024"/>
    </source>
</evidence>
<evidence type="ECO:0000256" key="7">
    <source>
        <dbReference type="ARBA" id="ARBA00022989"/>
    </source>
</evidence>
<dbReference type="RefSeq" id="WP_201070499.1">
    <property type="nucleotide sequence ID" value="NZ_CP067420.1"/>
</dbReference>
<evidence type="ECO:0000256" key="4">
    <source>
        <dbReference type="ARBA" id="ARBA00022475"/>
    </source>
</evidence>
<feature type="transmembrane region" description="Helical" evidence="9">
    <location>
        <begin position="302"/>
        <end position="323"/>
    </location>
</feature>
<dbReference type="PANTHER" id="PTHR34308">
    <property type="entry name" value="COBALAMIN BIOSYNTHESIS PROTEIN CBIB"/>
    <property type="match status" value="1"/>
</dbReference>
<evidence type="ECO:0000256" key="8">
    <source>
        <dbReference type="ARBA" id="ARBA00023136"/>
    </source>
</evidence>
<dbReference type="InterPro" id="IPR004485">
    <property type="entry name" value="Cobalamin_biosynth_CobD/CbiB"/>
</dbReference>
<comment type="function">
    <text evidence="9">Converts cobyric acid to cobinamide by the addition of aminopropanol on the F carboxylic group.</text>
</comment>
<proteinExistence type="inferred from homology"/>
<dbReference type="Pfam" id="PF03186">
    <property type="entry name" value="CobD_Cbib"/>
    <property type="match status" value="1"/>
</dbReference>
<dbReference type="EMBL" id="CP067420">
    <property type="protein sequence ID" value="QQP87439.1"/>
    <property type="molecule type" value="Genomic_DNA"/>
</dbReference>
<gene>
    <name evidence="9" type="primary">cobD</name>
    <name evidence="10" type="ORF">IGS68_15095</name>
</gene>
<keyword evidence="11" id="KW-1185">Reference proteome</keyword>
<organism evidence="10 11">
    <name type="scientific">Skermanella cutis</name>
    <dbReference type="NCBI Taxonomy" id="2775420"/>
    <lineage>
        <taxon>Bacteria</taxon>
        <taxon>Pseudomonadati</taxon>
        <taxon>Pseudomonadota</taxon>
        <taxon>Alphaproteobacteria</taxon>
        <taxon>Rhodospirillales</taxon>
        <taxon>Azospirillaceae</taxon>
        <taxon>Skermanella</taxon>
    </lineage>
</organism>
<comment type="pathway">
    <text evidence="2 9">Cofactor biosynthesis; adenosylcobalamin biosynthesis.</text>
</comment>
<feature type="transmembrane region" description="Helical" evidence="9">
    <location>
        <begin position="57"/>
        <end position="77"/>
    </location>
</feature>
<evidence type="ECO:0000256" key="5">
    <source>
        <dbReference type="ARBA" id="ARBA00022573"/>
    </source>
</evidence>
<keyword evidence="4 9" id="KW-1003">Cell membrane</keyword>
<sequence length="324" mass="34459">MNQDAVLLLALAIDAAFGEPAWIYARLPHPVVLFGRLVGLLDRMLNRDGWRPAARRLAGVVAVLGLLAVTAGPAWLASLAFEAMPFGWVLEALLASTLIAQRSLYTHVAVVASALESEGLAGGRRAVSMIVGRDPESLDEHGVCRAAIESCSENFSDGIVAPVFWFAVLGFPGLVAYKAINTADSMIGHRTPRHQAFGWAAARLDDLVNLMPARLAGLFIILGSAVALRGKRLRRAHAAWKTMLRDAGKHKSPNAGWQEAAMAGALGLALAGPRRYGAVVVDDAWMGEGGRREATSDDIRRALRIMASACGIQAGLIATLAFLL</sequence>
<accession>A0ABX7B0R6</accession>
<dbReference type="Proteomes" id="UP000595197">
    <property type="component" value="Chromosome"/>
</dbReference>
<evidence type="ECO:0000313" key="11">
    <source>
        <dbReference type="Proteomes" id="UP000595197"/>
    </source>
</evidence>
<comment type="subcellular location">
    <subcellularLocation>
        <location evidence="1 9">Cell membrane</location>
        <topology evidence="1 9">Multi-pass membrane protein</topology>
    </subcellularLocation>
</comment>
<evidence type="ECO:0000313" key="10">
    <source>
        <dbReference type="EMBL" id="QQP87439.1"/>
    </source>
</evidence>
<evidence type="ECO:0000256" key="3">
    <source>
        <dbReference type="ARBA" id="ARBA00006263"/>
    </source>
</evidence>
<keyword evidence="5 9" id="KW-0169">Cobalamin biosynthesis</keyword>
<comment type="similarity">
    <text evidence="3 9">Belongs to the CobD/CbiB family.</text>
</comment>
<dbReference type="PANTHER" id="PTHR34308:SF1">
    <property type="entry name" value="COBALAMIN BIOSYNTHESIS PROTEIN CBIB"/>
    <property type="match status" value="1"/>
</dbReference>
<keyword evidence="6 9" id="KW-0812">Transmembrane</keyword>
<evidence type="ECO:0000256" key="6">
    <source>
        <dbReference type="ARBA" id="ARBA00022692"/>
    </source>
</evidence>
<evidence type="ECO:0000256" key="1">
    <source>
        <dbReference type="ARBA" id="ARBA00004651"/>
    </source>
</evidence>
<name>A0ABX7B0R6_9PROT</name>